<accession>A0A4D6M4Q3</accession>
<keyword evidence="2" id="KW-1185">Reference proteome</keyword>
<organism evidence="1 2">
    <name type="scientific">Vigna unguiculata</name>
    <name type="common">Cowpea</name>
    <dbReference type="NCBI Taxonomy" id="3917"/>
    <lineage>
        <taxon>Eukaryota</taxon>
        <taxon>Viridiplantae</taxon>
        <taxon>Streptophyta</taxon>
        <taxon>Embryophyta</taxon>
        <taxon>Tracheophyta</taxon>
        <taxon>Spermatophyta</taxon>
        <taxon>Magnoliopsida</taxon>
        <taxon>eudicotyledons</taxon>
        <taxon>Gunneridae</taxon>
        <taxon>Pentapetalae</taxon>
        <taxon>rosids</taxon>
        <taxon>fabids</taxon>
        <taxon>Fabales</taxon>
        <taxon>Fabaceae</taxon>
        <taxon>Papilionoideae</taxon>
        <taxon>50 kb inversion clade</taxon>
        <taxon>NPAAA clade</taxon>
        <taxon>indigoferoid/millettioid clade</taxon>
        <taxon>Phaseoleae</taxon>
        <taxon>Vigna</taxon>
    </lineage>
</organism>
<sequence>MNYGRYCSCLEALEERCKNAGADLIWTTQFIAARFPCVNLVFACWSRRSCRFRVFYSNEDAISSVRVFVEGSSMEVDDGYHGRCYRNWIYVRAEKIK</sequence>
<dbReference type="AlphaFoldDB" id="A0A4D6M4Q3"/>
<dbReference type="EMBL" id="CP039350">
    <property type="protein sequence ID" value="QCD95690.1"/>
    <property type="molecule type" value="Genomic_DNA"/>
</dbReference>
<reference evidence="1 2" key="1">
    <citation type="submission" date="2019-04" db="EMBL/GenBank/DDBJ databases">
        <title>An improved genome assembly and genetic linkage map for asparagus bean, Vigna unguiculata ssp. sesquipedialis.</title>
        <authorList>
            <person name="Xia Q."/>
            <person name="Zhang R."/>
            <person name="Dong Y."/>
        </authorList>
    </citation>
    <scope>NUCLEOTIDE SEQUENCE [LARGE SCALE GENOMIC DNA]</scope>
    <source>
        <tissue evidence="1">Leaf</tissue>
    </source>
</reference>
<dbReference type="Proteomes" id="UP000501690">
    <property type="component" value="Linkage Group LG6"/>
</dbReference>
<gene>
    <name evidence="1" type="ORF">DEO72_LG6g385</name>
</gene>
<proteinExistence type="predicted"/>
<name>A0A4D6M4Q3_VIGUN</name>
<evidence type="ECO:0000313" key="1">
    <source>
        <dbReference type="EMBL" id="QCD95690.1"/>
    </source>
</evidence>
<protein>
    <submittedName>
        <fullName evidence="1">Uncharacterized protein</fullName>
    </submittedName>
</protein>
<evidence type="ECO:0000313" key="2">
    <source>
        <dbReference type="Proteomes" id="UP000501690"/>
    </source>
</evidence>